<evidence type="ECO:0000313" key="2">
    <source>
        <dbReference type="Proteomes" id="UP001501747"/>
    </source>
</evidence>
<comment type="caution">
    <text evidence="1">The sequence shown here is derived from an EMBL/GenBank/DDBJ whole genome shotgun (WGS) entry which is preliminary data.</text>
</comment>
<protein>
    <submittedName>
        <fullName evidence="1">Uncharacterized protein</fullName>
    </submittedName>
</protein>
<reference evidence="2" key="1">
    <citation type="journal article" date="2019" name="Int. J. Syst. Evol. Microbiol.">
        <title>The Global Catalogue of Microorganisms (GCM) 10K type strain sequencing project: providing services to taxonomists for standard genome sequencing and annotation.</title>
        <authorList>
            <consortium name="The Broad Institute Genomics Platform"/>
            <consortium name="The Broad Institute Genome Sequencing Center for Infectious Disease"/>
            <person name="Wu L."/>
            <person name="Ma J."/>
        </authorList>
    </citation>
    <scope>NUCLEOTIDE SEQUENCE [LARGE SCALE GENOMIC DNA]</scope>
    <source>
        <strain evidence="2">JCM 17342</strain>
    </source>
</reference>
<keyword evidence="2" id="KW-1185">Reference proteome</keyword>
<evidence type="ECO:0000313" key="1">
    <source>
        <dbReference type="EMBL" id="GAA4030654.1"/>
    </source>
</evidence>
<name>A0ABP7TSL7_9PSEU</name>
<gene>
    <name evidence="1" type="ORF">GCM10022247_64670</name>
</gene>
<organism evidence="1 2">
    <name type="scientific">Allokutzneria multivorans</name>
    <dbReference type="NCBI Taxonomy" id="1142134"/>
    <lineage>
        <taxon>Bacteria</taxon>
        <taxon>Bacillati</taxon>
        <taxon>Actinomycetota</taxon>
        <taxon>Actinomycetes</taxon>
        <taxon>Pseudonocardiales</taxon>
        <taxon>Pseudonocardiaceae</taxon>
        <taxon>Allokutzneria</taxon>
    </lineage>
</organism>
<dbReference type="EMBL" id="BAABAL010000019">
    <property type="protein sequence ID" value="GAA4030654.1"/>
    <property type="molecule type" value="Genomic_DNA"/>
</dbReference>
<sequence>MSFSAEAPNQRLLTEFRAAEDPHSDYDRAVTEIPTPPFADFDSARRFHGLLQLFLREVKTPGEPVSLHAFLLTHALARHAPHPATGGCADCGPPYPCATVLTVAALSRFPAPWTPVTLIAAMKAVRLLTPDRVPSRSTTFFGLLDSDPQISAEKEEHSGAWIIHVVERGQDRPVRLADDDAFVDHLLDMTRTNAFPFGWGIPEGWVPAVRPGVDAAREWWREHEALPYMSTHRDEGAP</sequence>
<dbReference type="Proteomes" id="UP001501747">
    <property type="component" value="Unassembled WGS sequence"/>
</dbReference>
<proteinExistence type="predicted"/>
<accession>A0ABP7TSL7</accession>